<sequence>MQADLTTARAEIQKLQQENAPLRKQLASKSSTTDIPPSPSGRTTSPAISSLLRNLLIPSKCSPSHNNALSSSSV</sequence>
<dbReference type="EMBL" id="JAANQT010001255">
    <property type="protein sequence ID" value="KAG1305891.1"/>
    <property type="molecule type" value="Genomic_DNA"/>
</dbReference>
<feature type="compositionally biased region" description="Polar residues" evidence="1">
    <location>
        <begin position="27"/>
        <end position="46"/>
    </location>
</feature>
<comment type="caution">
    <text evidence="2">The sequence shown here is derived from an EMBL/GenBank/DDBJ whole genome shotgun (WGS) entry which is preliminary data.</text>
</comment>
<organism evidence="2 3">
    <name type="scientific">Rhizopus oryzae</name>
    <name type="common">Mucormycosis agent</name>
    <name type="synonym">Rhizopus arrhizus var. delemar</name>
    <dbReference type="NCBI Taxonomy" id="64495"/>
    <lineage>
        <taxon>Eukaryota</taxon>
        <taxon>Fungi</taxon>
        <taxon>Fungi incertae sedis</taxon>
        <taxon>Mucoromycota</taxon>
        <taxon>Mucoromycotina</taxon>
        <taxon>Mucoromycetes</taxon>
        <taxon>Mucorales</taxon>
        <taxon>Mucorineae</taxon>
        <taxon>Rhizopodaceae</taxon>
        <taxon>Rhizopus</taxon>
    </lineage>
</organism>
<feature type="region of interest" description="Disordered" evidence="1">
    <location>
        <begin position="15"/>
        <end position="46"/>
    </location>
</feature>
<evidence type="ECO:0000256" key="1">
    <source>
        <dbReference type="SAM" id="MobiDB-lite"/>
    </source>
</evidence>
<dbReference type="OrthoDB" id="10320899at2759"/>
<keyword evidence="3" id="KW-1185">Reference proteome</keyword>
<gene>
    <name evidence="2" type="ORF">G6F64_008018</name>
</gene>
<evidence type="ECO:0000313" key="3">
    <source>
        <dbReference type="Proteomes" id="UP000716291"/>
    </source>
</evidence>
<evidence type="ECO:0000313" key="2">
    <source>
        <dbReference type="EMBL" id="KAG1305891.1"/>
    </source>
</evidence>
<dbReference type="Proteomes" id="UP000716291">
    <property type="component" value="Unassembled WGS sequence"/>
</dbReference>
<dbReference type="AlphaFoldDB" id="A0A9P6X5V2"/>
<accession>A0A9P6X5V2</accession>
<reference evidence="2" key="1">
    <citation type="journal article" date="2020" name="Microb. Genom.">
        <title>Genetic diversity of clinical and environmental Mucorales isolates obtained from an investigation of mucormycosis cases among solid organ transplant recipients.</title>
        <authorList>
            <person name="Nguyen M.H."/>
            <person name="Kaul D."/>
            <person name="Muto C."/>
            <person name="Cheng S.J."/>
            <person name="Richter R.A."/>
            <person name="Bruno V.M."/>
            <person name="Liu G."/>
            <person name="Beyhan S."/>
            <person name="Sundermann A.J."/>
            <person name="Mounaud S."/>
            <person name="Pasculle A.W."/>
            <person name="Nierman W.C."/>
            <person name="Driscoll E."/>
            <person name="Cumbie R."/>
            <person name="Clancy C.J."/>
            <person name="Dupont C.L."/>
        </authorList>
    </citation>
    <scope>NUCLEOTIDE SEQUENCE</scope>
    <source>
        <strain evidence="2">GL11</strain>
    </source>
</reference>
<protein>
    <submittedName>
        <fullName evidence="2">Uncharacterized protein</fullName>
    </submittedName>
</protein>
<name>A0A9P6X5V2_RHIOR</name>
<proteinExistence type="predicted"/>